<dbReference type="GO" id="GO:0046872">
    <property type="term" value="F:metal ion binding"/>
    <property type="evidence" value="ECO:0007669"/>
    <property type="project" value="UniProtKB-KW"/>
</dbReference>
<evidence type="ECO:0000256" key="13">
    <source>
        <dbReference type="ARBA" id="ARBA00022982"/>
    </source>
</evidence>
<dbReference type="Gene3D" id="6.10.280.130">
    <property type="match status" value="1"/>
</dbReference>
<evidence type="ECO:0000256" key="22">
    <source>
        <dbReference type="SAM" id="Phobius"/>
    </source>
</evidence>
<evidence type="ECO:0000313" key="25">
    <source>
        <dbReference type="Proteomes" id="UP000201169"/>
    </source>
</evidence>
<keyword evidence="25" id="KW-1185">Reference proteome</keyword>
<reference evidence="24 25" key="1">
    <citation type="submission" date="2017-07" db="EMBL/GenBank/DDBJ databases">
        <title>Analysis of two Campylobacter avium genomes and identification of a novel hippuricase gene.</title>
        <authorList>
            <person name="Miller W.G."/>
            <person name="Chapman M.H."/>
            <person name="Yee E."/>
            <person name="Revez J."/>
            <person name="Bono J.L."/>
            <person name="Rossi M."/>
        </authorList>
    </citation>
    <scope>NUCLEOTIDE SEQUENCE [LARGE SCALE GENOMIC DNA]</scope>
    <source>
        <strain evidence="24 25">LMG 24591</strain>
    </source>
</reference>
<organism evidence="24 25">
    <name type="scientific">Campylobacter avium LMG 24591</name>
    <dbReference type="NCBI Taxonomy" id="522484"/>
    <lineage>
        <taxon>Bacteria</taxon>
        <taxon>Pseudomonadati</taxon>
        <taxon>Campylobacterota</taxon>
        <taxon>Epsilonproteobacteria</taxon>
        <taxon>Campylobacterales</taxon>
        <taxon>Campylobacteraceae</taxon>
        <taxon>Campylobacter</taxon>
    </lineage>
</organism>
<dbReference type="PIRSF" id="PIRSF000006">
    <property type="entry name" value="Cbb3-Cox_fixP"/>
    <property type="match status" value="1"/>
</dbReference>
<protein>
    <recommendedName>
        <fullName evidence="19">Cytochrome c oxidase subunit III</fullName>
    </recommendedName>
</protein>
<dbReference type="Proteomes" id="UP000201169">
    <property type="component" value="Chromosome"/>
</dbReference>
<comment type="pathway">
    <text evidence="2">Energy metabolism; oxidative phosphorylation.</text>
</comment>
<dbReference type="InterPro" id="IPR032858">
    <property type="entry name" value="CcoP_N"/>
</dbReference>
<keyword evidence="15 24" id="KW-0560">Oxidoreductase</keyword>
<evidence type="ECO:0000256" key="11">
    <source>
        <dbReference type="ARBA" id="ARBA00022737"/>
    </source>
</evidence>
<dbReference type="RefSeq" id="WP_094325921.1">
    <property type="nucleotide sequence ID" value="NZ_CP022347.1"/>
</dbReference>
<comment type="subcellular location">
    <subcellularLocation>
        <location evidence="1">Cell inner membrane</location>
    </subcellularLocation>
</comment>
<dbReference type="UniPathway" id="UPA00705"/>
<dbReference type="GO" id="GO:0006119">
    <property type="term" value="P:oxidative phosphorylation"/>
    <property type="evidence" value="ECO:0007669"/>
    <property type="project" value="UniProtKB-UniPathway"/>
</dbReference>
<dbReference type="GO" id="GO:0020037">
    <property type="term" value="F:heme binding"/>
    <property type="evidence" value="ECO:0007669"/>
    <property type="project" value="InterPro"/>
</dbReference>
<comment type="cofactor">
    <cofactor evidence="21">
        <name>heme c</name>
        <dbReference type="ChEBI" id="CHEBI:61717"/>
    </cofactor>
    <text evidence="21">Binds 2 heme C groups per subunit.</text>
</comment>
<keyword evidence="4" id="KW-0813">Transport</keyword>
<dbReference type="InterPro" id="IPR009056">
    <property type="entry name" value="Cyt_c-like_dom"/>
</dbReference>
<evidence type="ECO:0000256" key="9">
    <source>
        <dbReference type="ARBA" id="ARBA00022692"/>
    </source>
</evidence>
<evidence type="ECO:0000256" key="17">
    <source>
        <dbReference type="ARBA" id="ARBA00023065"/>
    </source>
</evidence>
<dbReference type="GO" id="GO:0016491">
    <property type="term" value="F:oxidoreductase activity"/>
    <property type="evidence" value="ECO:0007669"/>
    <property type="project" value="UniProtKB-KW"/>
</dbReference>
<dbReference type="OrthoDB" id="9811281at2"/>
<dbReference type="KEGG" id="cavi:CAV_1502"/>
<keyword evidence="17" id="KW-0406">Ion transport</keyword>
<keyword evidence="9 22" id="KW-0812">Transmembrane</keyword>
<evidence type="ECO:0000256" key="12">
    <source>
        <dbReference type="ARBA" id="ARBA00022781"/>
    </source>
</evidence>
<evidence type="ECO:0000256" key="5">
    <source>
        <dbReference type="ARBA" id="ARBA00022475"/>
    </source>
</evidence>
<dbReference type="Gene3D" id="1.10.760.10">
    <property type="entry name" value="Cytochrome c-like domain"/>
    <property type="match status" value="2"/>
</dbReference>
<dbReference type="EMBL" id="CP022347">
    <property type="protein sequence ID" value="ASQ31112.1"/>
    <property type="molecule type" value="Genomic_DNA"/>
</dbReference>
<feature type="transmembrane region" description="Helical" evidence="22">
    <location>
        <begin position="12"/>
        <end position="33"/>
    </location>
</feature>
<evidence type="ECO:0000256" key="3">
    <source>
        <dbReference type="ARBA" id="ARBA00006113"/>
    </source>
</evidence>
<feature type="binding site" description="covalent" evidence="21">
    <location>
        <position position="129"/>
    </location>
    <ligand>
        <name>heme c</name>
        <dbReference type="ChEBI" id="CHEBI:61717"/>
        <label>1</label>
    </ligand>
</feature>
<sequence>MQWLNLEDNVNLLSLIGAILIILITLVVVGRMFKQMKEKKMQAELADHDWDGIKEYKNPLPVAWAVIFFILIIWAIWYFLWGYPLNSYSQIGEYNKEVTTHNMKFQEKFQNLSQEDKVKMGQNLFLVQCSTCHGITADGINNKAQNLNVWGSEEALIDVITNGSKGMNYLMGEMLGAADNGIAQEDIPAIAAYVAKELSAIKKTKNEHLVARGKEAFAVCVTCHGEDGTGKIDGQVVAPDLTTYGSSSFVVEVLNRGKSGSIGIMPAFNNGLLNDIQKQAVGEYVISLSRGE</sequence>
<evidence type="ECO:0000313" key="24">
    <source>
        <dbReference type="EMBL" id="ASQ31112.1"/>
    </source>
</evidence>
<evidence type="ECO:0000256" key="1">
    <source>
        <dbReference type="ARBA" id="ARBA00004533"/>
    </source>
</evidence>
<evidence type="ECO:0000256" key="15">
    <source>
        <dbReference type="ARBA" id="ARBA00023002"/>
    </source>
</evidence>
<dbReference type="GO" id="GO:0005886">
    <property type="term" value="C:plasma membrane"/>
    <property type="evidence" value="ECO:0007669"/>
    <property type="project" value="UniProtKB-SubCell"/>
</dbReference>
<dbReference type="Pfam" id="PF14715">
    <property type="entry name" value="FixP_N"/>
    <property type="match status" value="1"/>
</dbReference>
<dbReference type="InterPro" id="IPR036909">
    <property type="entry name" value="Cyt_c-like_dom_sf"/>
</dbReference>
<feature type="binding site" description="covalent" evidence="21">
    <location>
        <position position="223"/>
    </location>
    <ligand>
        <name>heme c</name>
        <dbReference type="ChEBI" id="CHEBI:61717"/>
        <label>2</label>
    </ligand>
</feature>
<feature type="domain" description="Cytochrome c" evidence="23">
    <location>
        <begin position="208"/>
        <end position="289"/>
    </location>
</feature>
<feature type="binding site" description="covalent" evidence="21">
    <location>
        <position position="132"/>
    </location>
    <ligand>
        <name>heme c</name>
        <dbReference type="ChEBI" id="CHEBI:61717"/>
        <label>1</label>
    </ligand>
</feature>
<evidence type="ECO:0000256" key="20">
    <source>
        <dbReference type="PIRSR" id="PIRSR000006-1"/>
    </source>
</evidence>
<keyword evidence="8" id="KW-0679">Respiratory chain</keyword>
<feature type="transmembrane region" description="Helical" evidence="22">
    <location>
        <begin position="62"/>
        <end position="81"/>
    </location>
</feature>
<evidence type="ECO:0000256" key="19">
    <source>
        <dbReference type="ARBA" id="ARBA00029635"/>
    </source>
</evidence>
<feature type="binding site" description="axial binding residue" evidence="20">
    <location>
        <position position="265"/>
    </location>
    <ligand>
        <name>heme c</name>
        <dbReference type="ChEBI" id="CHEBI:61717"/>
        <label>1</label>
    </ligand>
    <ligandPart>
        <name>Fe</name>
        <dbReference type="ChEBI" id="CHEBI:18248"/>
    </ligandPart>
</feature>
<dbReference type="PROSITE" id="PS51007">
    <property type="entry name" value="CYTC"/>
    <property type="match status" value="2"/>
</dbReference>
<evidence type="ECO:0000256" key="6">
    <source>
        <dbReference type="ARBA" id="ARBA00022519"/>
    </source>
</evidence>
<evidence type="ECO:0000259" key="23">
    <source>
        <dbReference type="PROSITE" id="PS51007"/>
    </source>
</evidence>
<dbReference type="PANTHER" id="PTHR33751">
    <property type="entry name" value="CBB3-TYPE CYTOCHROME C OXIDASE SUBUNIT FIXP"/>
    <property type="match status" value="1"/>
</dbReference>
<dbReference type="GO" id="GO:0009055">
    <property type="term" value="F:electron transfer activity"/>
    <property type="evidence" value="ECO:0007669"/>
    <property type="project" value="InterPro"/>
</dbReference>
<feature type="domain" description="Cytochrome c" evidence="23">
    <location>
        <begin position="116"/>
        <end position="198"/>
    </location>
</feature>
<keyword evidence="14 22" id="KW-1133">Transmembrane helix</keyword>
<dbReference type="InterPro" id="IPR038414">
    <property type="entry name" value="CcoP_N_sf"/>
</dbReference>
<feature type="binding site" description="axial binding residue" evidence="20">
    <location>
        <position position="174"/>
    </location>
    <ligand>
        <name>heme c</name>
        <dbReference type="ChEBI" id="CHEBI:61717"/>
        <label>2</label>
    </ligand>
    <ligandPart>
        <name>Fe</name>
        <dbReference type="ChEBI" id="CHEBI:18248"/>
    </ligandPart>
</feature>
<evidence type="ECO:0000256" key="14">
    <source>
        <dbReference type="ARBA" id="ARBA00022989"/>
    </source>
</evidence>
<evidence type="ECO:0000256" key="18">
    <source>
        <dbReference type="ARBA" id="ARBA00023136"/>
    </source>
</evidence>
<keyword evidence="13" id="KW-0249">Electron transport</keyword>
<accession>A0A222MZV5</accession>
<feature type="binding site" description="axial binding residue" evidence="20">
    <location>
        <position position="133"/>
    </location>
    <ligand>
        <name>heme c</name>
        <dbReference type="ChEBI" id="CHEBI:61717"/>
        <label>1</label>
    </ligand>
    <ligandPart>
        <name>Fe</name>
        <dbReference type="ChEBI" id="CHEBI:18248"/>
    </ligandPart>
</feature>
<keyword evidence="16 20" id="KW-0408">Iron</keyword>
<proteinExistence type="inferred from homology"/>
<comment type="similarity">
    <text evidence="3">Belongs to the CcoP / FixP family.</text>
</comment>
<evidence type="ECO:0000256" key="4">
    <source>
        <dbReference type="ARBA" id="ARBA00022448"/>
    </source>
</evidence>
<feature type="binding site" description="axial binding residue" evidence="20">
    <location>
        <position position="224"/>
    </location>
    <ligand>
        <name>heme c</name>
        <dbReference type="ChEBI" id="CHEBI:61717"/>
        <label>2</label>
    </ligand>
    <ligandPart>
        <name>Fe</name>
        <dbReference type="ChEBI" id="CHEBI:18248"/>
    </ligandPart>
</feature>
<keyword evidence="12" id="KW-0375">Hydrogen ion transport</keyword>
<dbReference type="SUPFAM" id="SSF46626">
    <property type="entry name" value="Cytochrome c"/>
    <property type="match status" value="2"/>
</dbReference>
<evidence type="ECO:0000256" key="2">
    <source>
        <dbReference type="ARBA" id="ARBA00004673"/>
    </source>
</evidence>
<dbReference type="InterPro" id="IPR050597">
    <property type="entry name" value="Cytochrome_c_Oxidase_Subunit"/>
</dbReference>
<evidence type="ECO:0000256" key="8">
    <source>
        <dbReference type="ARBA" id="ARBA00022660"/>
    </source>
</evidence>
<evidence type="ECO:0000256" key="10">
    <source>
        <dbReference type="ARBA" id="ARBA00022723"/>
    </source>
</evidence>
<evidence type="ECO:0000256" key="7">
    <source>
        <dbReference type="ARBA" id="ARBA00022617"/>
    </source>
</evidence>
<dbReference type="AlphaFoldDB" id="A0A222MZV5"/>
<dbReference type="InterPro" id="IPR004678">
    <property type="entry name" value="Cyt_c_oxidase_cbb3_su3"/>
</dbReference>
<evidence type="ECO:0000256" key="16">
    <source>
        <dbReference type="ARBA" id="ARBA00023004"/>
    </source>
</evidence>
<keyword evidence="10 20" id="KW-0479">Metal-binding</keyword>
<dbReference type="Pfam" id="PF13442">
    <property type="entry name" value="Cytochrome_CBB3"/>
    <property type="match status" value="2"/>
</dbReference>
<dbReference type="PANTHER" id="PTHR33751:SF1">
    <property type="entry name" value="CBB3-TYPE CYTOCHROME C OXIDASE SUBUNIT FIXP"/>
    <property type="match status" value="1"/>
</dbReference>
<gene>
    <name evidence="24" type="primary">ccoP</name>
    <name evidence="24" type="ORF">CAV_1502</name>
</gene>
<dbReference type="GO" id="GO:1902600">
    <property type="term" value="P:proton transmembrane transport"/>
    <property type="evidence" value="ECO:0007669"/>
    <property type="project" value="UniProtKB-KW"/>
</dbReference>
<keyword evidence="6" id="KW-0997">Cell inner membrane</keyword>
<keyword evidence="5" id="KW-1003">Cell membrane</keyword>
<evidence type="ECO:0000256" key="21">
    <source>
        <dbReference type="PIRSR" id="PIRSR000006-2"/>
    </source>
</evidence>
<keyword evidence="7 21" id="KW-0349">Heme</keyword>
<name>A0A222MZV5_9BACT</name>
<keyword evidence="18 22" id="KW-0472">Membrane</keyword>
<feature type="binding site" description="covalent" evidence="21">
    <location>
        <position position="220"/>
    </location>
    <ligand>
        <name>heme c</name>
        <dbReference type="ChEBI" id="CHEBI:61717"/>
        <label>2</label>
    </ligand>
</feature>
<keyword evidence="11" id="KW-0677">Repeat</keyword>